<feature type="signal peptide" evidence="1">
    <location>
        <begin position="1"/>
        <end position="19"/>
    </location>
</feature>
<dbReference type="Proteomes" id="UP000502297">
    <property type="component" value="Chromosome"/>
</dbReference>
<organism evidence="2 3">
    <name type="scientific">Acinetobacter shaoyimingii</name>
    <dbReference type="NCBI Taxonomy" id="2715164"/>
    <lineage>
        <taxon>Bacteria</taxon>
        <taxon>Pseudomonadati</taxon>
        <taxon>Pseudomonadota</taxon>
        <taxon>Gammaproteobacteria</taxon>
        <taxon>Moraxellales</taxon>
        <taxon>Moraxellaceae</taxon>
        <taxon>Acinetobacter</taxon>
    </lineage>
</organism>
<reference evidence="2 3" key="1">
    <citation type="submission" date="2020-03" db="EMBL/GenBank/DDBJ databases">
        <authorList>
            <person name="Zhu W."/>
        </authorList>
    </citation>
    <scope>NUCLEOTIDE SEQUENCE [LARGE SCALE GENOMIC DNA]</scope>
    <source>
        <strain evidence="2 3">323-1</strain>
    </source>
</reference>
<dbReference type="KEGG" id="asha:G8E00_08965"/>
<dbReference type="EMBL" id="CP049801">
    <property type="protein sequence ID" value="QIO06074.1"/>
    <property type="molecule type" value="Genomic_DNA"/>
</dbReference>
<evidence type="ECO:0000256" key="1">
    <source>
        <dbReference type="SAM" id="SignalP"/>
    </source>
</evidence>
<protein>
    <submittedName>
        <fullName evidence="2">Uncharacterized protein</fullName>
    </submittedName>
</protein>
<evidence type="ECO:0000313" key="3">
    <source>
        <dbReference type="Proteomes" id="UP000502297"/>
    </source>
</evidence>
<feature type="chain" id="PRO_5026222889" evidence="1">
    <location>
        <begin position="20"/>
        <end position="112"/>
    </location>
</feature>
<name>A0A6G8RVY6_9GAMM</name>
<accession>A0A6G8RVY6</accession>
<evidence type="ECO:0000313" key="2">
    <source>
        <dbReference type="EMBL" id="QIO06074.1"/>
    </source>
</evidence>
<keyword evidence="1" id="KW-0732">Signal</keyword>
<sequence length="112" mass="12559">MKQIVLMAILLSTSSFSLAKMQTYTIVNGGGIDDTALTLKDAKNKEIHAYCMDQCGNWFKSSSEHEGVTLNTKYKGKKVLAEFSYENNNDRIAGPSADEKLYFIKKIKLLNK</sequence>
<dbReference type="AlphaFoldDB" id="A0A6G8RVY6"/>
<proteinExistence type="predicted"/>
<keyword evidence="3" id="KW-1185">Reference proteome</keyword>
<dbReference type="RefSeq" id="WP_166223840.1">
    <property type="nucleotide sequence ID" value="NZ_CP049801.1"/>
</dbReference>
<gene>
    <name evidence="2" type="ORF">G8E00_08965</name>
</gene>